<protein>
    <recommendedName>
        <fullName evidence="2">MPP_superfamily domain containing protein</fullName>
    </recommendedName>
</protein>
<organism evidence="1">
    <name type="scientific">uncultured Caudovirales phage</name>
    <dbReference type="NCBI Taxonomy" id="2100421"/>
    <lineage>
        <taxon>Viruses</taxon>
        <taxon>Duplodnaviria</taxon>
        <taxon>Heunggongvirae</taxon>
        <taxon>Uroviricota</taxon>
        <taxon>Caudoviricetes</taxon>
        <taxon>Peduoviridae</taxon>
        <taxon>Maltschvirus</taxon>
        <taxon>Maltschvirus maltsch</taxon>
    </lineage>
</organism>
<reference evidence="1" key="1">
    <citation type="submission" date="2020-05" db="EMBL/GenBank/DDBJ databases">
        <authorList>
            <person name="Chiriac C."/>
            <person name="Salcher M."/>
            <person name="Ghai R."/>
            <person name="Kavagutti S V."/>
        </authorList>
    </citation>
    <scope>NUCLEOTIDE SEQUENCE</scope>
</reference>
<dbReference type="EMBL" id="LR796947">
    <property type="protein sequence ID" value="CAB4177390.1"/>
    <property type="molecule type" value="Genomic_DNA"/>
</dbReference>
<accession>A0A6J5PZF9</accession>
<evidence type="ECO:0008006" key="2">
    <source>
        <dbReference type="Google" id="ProtNLM"/>
    </source>
</evidence>
<dbReference type="InterPro" id="IPR029052">
    <property type="entry name" value="Metallo-depent_PP-like"/>
</dbReference>
<gene>
    <name evidence="1" type="ORF">UFOVP999_46</name>
</gene>
<evidence type="ECO:0000313" key="1">
    <source>
        <dbReference type="EMBL" id="CAB4177390.1"/>
    </source>
</evidence>
<sequence length="245" mass="27285">MKRIVVLSDLQIPYHDSKAVKASIQFIKDYKPDELWCVGDELDAPEPSRWNKGMAGEYAGTLQDGIDLTRDIMSEYRKALGKKPFYIQRSNHTDRIDTYMRKYAPAFSSLKSLEVEQLLGYSSLGITYLHRMRELIPGWVMAHGDEGALNRVPGSTALNLAKRIGKSVVCGHTHRLGLQHDTVGFYGKTQTLFGLEVGHMMDIKQASYLTSGTANWQQGIGILIQDGKKVSPYAVPILGGTIDIP</sequence>
<name>A0A6J5PZF9_9CAUD</name>
<dbReference type="SUPFAM" id="SSF56300">
    <property type="entry name" value="Metallo-dependent phosphatases"/>
    <property type="match status" value="1"/>
</dbReference>
<dbReference type="Gene3D" id="3.60.21.10">
    <property type="match status" value="1"/>
</dbReference>
<proteinExistence type="predicted"/>